<proteinExistence type="predicted"/>
<accession>A0A914R4G7</accession>
<keyword evidence="1" id="KW-1185">Reference proteome</keyword>
<sequence length="42" mass="4608">MMLLSSQSSIVLVYSVSSQLVMKYVPAIWVSGIKHSHSNGSR</sequence>
<reference evidence="2" key="1">
    <citation type="submission" date="2022-11" db="UniProtKB">
        <authorList>
            <consortium name="WormBaseParasite"/>
        </authorList>
    </citation>
    <scope>IDENTIFICATION</scope>
</reference>
<organism evidence="1 2">
    <name type="scientific">Parascaris equorum</name>
    <name type="common">Equine roundworm</name>
    <dbReference type="NCBI Taxonomy" id="6256"/>
    <lineage>
        <taxon>Eukaryota</taxon>
        <taxon>Metazoa</taxon>
        <taxon>Ecdysozoa</taxon>
        <taxon>Nematoda</taxon>
        <taxon>Chromadorea</taxon>
        <taxon>Rhabditida</taxon>
        <taxon>Spirurina</taxon>
        <taxon>Ascaridomorpha</taxon>
        <taxon>Ascaridoidea</taxon>
        <taxon>Ascarididae</taxon>
        <taxon>Parascaris</taxon>
    </lineage>
</organism>
<dbReference type="Proteomes" id="UP000887564">
    <property type="component" value="Unplaced"/>
</dbReference>
<name>A0A914R4G7_PAREQ</name>
<evidence type="ECO:0000313" key="1">
    <source>
        <dbReference type="Proteomes" id="UP000887564"/>
    </source>
</evidence>
<protein>
    <submittedName>
        <fullName evidence="2">Uncharacterized protein</fullName>
    </submittedName>
</protein>
<evidence type="ECO:0000313" key="2">
    <source>
        <dbReference type="WBParaSite" id="PEQ_0000134601-mRNA-1"/>
    </source>
</evidence>
<dbReference type="AlphaFoldDB" id="A0A914R4G7"/>
<dbReference type="WBParaSite" id="PEQ_0000134601-mRNA-1">
    <property type="protein sequence ID" value="PEQ_0000134601-mRNA-1"/>
    <property type="gene ID" value="PEQ_0000134601"/>
</dbReference>